<accession>A0A7J6H9E3</accession>
<comment type="similarity">
    <text evidence="2">Belongs to the IQD family.</text>
</comment>
<dbReference type="EMBL" id="JAATIQ010000056">
    <property type="protein sequence ID" value="KAF4391874.1"/>
    <property type="molecule type" value="Genomic_DNA"/>
</dbReference>
<keyword evidence="1" id="KW-0112">Calmodulin-binding</keyword>
<evidence type="ECO:0000256" key="2">
    <source>
        <dbReference type="ARBA" id="ARBA00024341"/>
    </source>
</evidence>
<protein>
    <submittedName>
        <fullName evidence="3">Uncharacterized protein</fullName>
    </submittedName>
</protein>
<reference evidence="3 4" key="1">
    <citation type="journal article" date="2020" name="bioRxiv">
        <title>Sequence and annotation of 42 cannabis genomes reveals extensive copy number variation in cannabinoid synthesis and pathogen resistance genes.</title>
        <authorList>
            <person name="Mckernan K.J."/>
            <person name="Helbert Y."/>
            <person name="Kane L.T."/>
            <person name="Ebling H."/>
            <person name="Zhang L."/>
            <person name="Liu B."/>
            <person name="Eaton Z."/>
            <person name="Mclaughlin S."/>
            <person name="Kingan S."/>
            <person name="Baybayan P."/>
            <person name="Concepcion G."/>
            <person name="Jordan M."/>
            <person name="Riva A."/>
            <person name="Barbazuk W."/>
            <person name="Harkins T."/>
        </authorList>
    </citation>
    <scope>NUCLEOTIDE SEQUENCE [LARGE SCALE GENOMIC DNA]</scope>
    <source>
        <strain evidence="4">cv. Jamaican Lion 4</strain>
        <tissue evidence="3">Leaf</tissue>
    </source>
</reference>
<name>A0A7J6H9E3_CANSA</name>
<dbReference type="GO" id="GO:0005516">
    <property type="term" value="F:calmodulin binding"/>
    <property type="evidence" value="ECO:0007669"/>
    <property type="project" value="UniProtKB-KW"/>
</dbReference>
<comment type="caution">
    <text evidence="3">The sequence shown here is derived from an EMBL/GenBank/DDBJ whole genome shotgun (WGS) entry which is preliminary data.</text>
</comment>
<dbReference type="AlphaFoldDB" id="A0A7J6H9E3"/>
<sequence length="165" mass="18879">MNWAQKLKLLPNYKNDEAITMSAKEDGSTEAANCSKSPEDAEKIRLEQAATKAQAAFRGRAVIFCYYAYESPLFLQKWRLNTSFDLKQQARREFRSLKGLIVLQADFCGHLVRRQVVSTLSRVKGILKFQTLVRHQKVRIFDIGLRMHLVQIGNCQLDILGGFTL</sequence>
<gene>
    <name evidence="3" type="ORF">G4B88_011517</name>
</gene>
<dbReference type="PROSITE" id="PS50096">
    <property type="entry name" value="IQ"/>
    <property type="match status" value="1"/>
</dbReference>
<dbReference type="PANTHER" id="PTHR32295:SF269">
    <property type="entry name" value="PROTEIN IQ-DOMAIN 28"/>
    <property type="match status" value="1"/>
</dbReference>
<keyword evidence="4" id="KW-1185">Reference proteome</keyword>
<evidence type="ECO:0000256" key="1">
    <source>
        <dbReference type="ARBA" id="ARBA00022860"/>
    </source>
</evidence>
<evidence type="ECO:0000313" key="4">
    <source>
        <dbReference type="Proteomes" id="UP000583929"/>
    </source>
</evidence>
<evidence type="ECO:0000313" key="3">
    <source>
        <dbReference type="EMBL" id="KAF4391874.1"/>
    </source>
</evidence>
<organism evidence="3 4">
    <name type="scientific">Cannabis sativa</name>
    <name type="common">Hemp</name>
    <name type="synonym">Marijuana</name>
    <dbReference type="NCBI Taxonomy" id="3483"/>
    <lineage>
        <taxon>Eukaryota</taxon>
        <taxon>Viridiplantae</taxon>
        <taxon>Streptophyta</taxon>
        <taxon>Embryophyta</taxon>
        <taxon>Tracheophyta</taxon>
        <taxon>Spermatophyta</taxon>
        <taxon>Magnoliopsida</taxon>
        <taxon>eudicotyledons</taxon>
        <taxon>Gunneridae</taxon>
        <taxon>Pentapetalae</taxon>
        <taxon>rosids</taxon>
        <taxon>fabids</taxon>
        <taxon>Rosales</taxon>
        <taxon>Cannabaceae</taxon>
        <taxon>Cannabis</taxon>
    </lineage>
</organism>
<dbReference type="Proteomes" id="UP000583929">
    <property type="component" value="Unassembled WGS sequence"/>
</dbReference>
<dbReference type="PANTHER" id="PTHR32295">
    <property type="entry name" value="IQ-DOMAIN 5-RELATED"/>
    <property type="match status" value="1"/>
</dbReference>
<proteinExistence type="inferred from homology"/>